<comment type="caution">
    <text evidence="1">The sequence shown here is derived from an EMBL/GenBank/DDBJ whole genome shotgun (WGS) entry which is preliminary data.</text>
</comment>
<dbReference type="OrthoDB" id="3158924at2759"/>
<reference evidence="1" key="1">
    <citation type="submission" date="2021-03" db="EMBL/GenBank/DDBJ databases">
        <title>Draft genome sequence of rust myrtle Austropuccinia psidii MF-1, a brazilian biotype.</title>
        <authorList>
            <person name="Quecine M.C."/>
            <person name="Pachon D.M.R."/>
            <person name="Bonatelli M.L."/>
            <person name="Correr F.H."/>
            <person name="Franceschini L.M."/>
            <person name="Leite T.F."/>
            <person name="Margarido G.R.A."/>
            <person name="Almeida C.A."/>
            <person name="Ferrarezi J.A."/>
            <person name="Labate C.A."/>
        </authorList>
    </citation>
    <scope>NUCLEOTIDE SEQUENCE</scope>
    <source>
        <strain evidence="1">MF-1</strain>
    </source>
</reference>
<accession>A0A9Q3KXZ8</accession>
<keyword evidence="2" id="KW-1185">Reference proteome</keyword>
<dbReference type="Proteomes" id="UP000765509">
    <property type="component" value="Unassembled WGS sequence"/>
</dbReference>
<name>A0A9Q3KXZ8_9BASI</name>
<dbReference type="AlphaFoldDB" id="A0A9Q3KXZ8"/>
<dbReference type="EMBL" id="AVOT02128164">
    <property type="protein sequence ID" value="MBW0587747.1"/>
    <property type="molecule type" value="Genomic_DNA"/>
</dbReference>
<gene>
    <name evidence="1" type="ORF">O181_127462</name>
</gene>
<evidence type="ECO:0000313" key="1">
    <source>
        <dbReference type="EMBL" id="MBW0587747.1"/>
    </source>
</evidence>
<organism evidence="1 2">
    <name type="scientific">Austropuccinia psidii MF-1</name>
    <dbReference type="NCBI Taxonomy" id="1389203"/>
    <lineage>
        <taxon>Eukaryota</taxon>
        <taxon>Fungi</taxon>
        <taxon>Dikarya</taxon>
        <taxon>Basidiomycota</taxon>
        <taxon>Pucciniomycotina</taxon>
        <taxon>Pucciniomycetes</taxon>
        <taxon>Pucciniales</taxon>
        <taxon>Sphaerophragmiaceae</taxon>
        <taxon>Austropuccinia</taxon>
    </lineage>
</organism>
<sequence length="219" mass="25523">MALTMAGALYYLHYNWHIRHQFVIPQVKLLLCWRKNGTQDSQQTLRNDLIEIHPTASGFKIMLYKVKHHAKQSMNDAFDYAKEKWHKSHKVPDFKVEDLVLVSTLNLNNIKGPKKLKDSYVGPLVIVALHGINEVPVELSGELENKHPTLPVSLIKPYQPADKELFPLRNPAPLTVPPVEQNEDNKIRKFIKERRLRGKNQIEYLVRYRNPVHKDEWLA</sequence>
<evidence type="ECO:0000313" key="2">
    <source>
        <dbReference type="Proteomes" id="UP000765509"/>
    </source>
</evidence>
<protein>
    <recommendedName>
        <fullName evidence="3">Chromo domain-containing protein</fullName>
    </recommendedName>
</protein>
<evidence type="ECO:0008006" key="3">
    <source>
        <dbReference type="Google" id="ProtNLM"/>
    </source>
</evidence>
<proteinExistence type="predicted"/>